<feature type="domain" description="Aminoglycoside phosphotransferase" evidence="1">
    <location>
        <begin position="52"/>
        <end position="288"/>
    </location>
</feature>
<evidence type="ECO:0000313" key="2">
    <source>
        <dbReference type="EMBL" id="KAK3897196.1"/>
    </source>
</evidence>
<dbReference type="AlphaFoldDB" id="A0AAN6MA89"/>
<dbReference type="SUPFAM" id="SSF56112">
    <property type="entry name" value="Protein kinase-like (PK-like)"/>
    <property type="match status" value="1"/>
</dbReference>
<dbReference type="InterPro" id="IPR011009">
    <property type="entry name" value="Kinase-like_dom_sf"/>
</dbReference>
<dbReference type="Proteomes" id="UP001303889">
    <property type="component" value="Unassembled WGS sequence"/>
</dbReference>
<protein>
    <submittedName>
        <fullName evidence="2">Phosphotransferase enzyme family protein</fullName>
    </submittedName>
</protein>
<dbReference type="EMBL" id="MU856237">
    <property type="protein sequence ID" value="KAK3897196.1"/>
    <property type="molecule type" value="Genomic_DNA"/>
</dbReference>
<sequence length="313" mass="35489">MAALLPPPALPYFCDPAELPGPLPTLDEIEASTQTLLSPNFELGYHRVVLIRGQFVVKYGRPPWTTENEGRALLLLLQQHPSIPVPRLYAMYYEGERLFLIMEYKPGVQLDTVWGDLTEANKLHLTSQLHDIFAQVRAIPSPGIFAGVAGGKLRHKYFLSVEPQADVNGPFQTEKDFSLAMALRSQRNRSFQHAPDQRAWLSEFFVRHLPTALAGHPSVLTHGDLQRKNILVEKVPKAGGGEQGDGEGSGEEWRVSAVVDWEEAGWYPSYWEYAGVMIHFEWVDDWPEKYERIVEPCPLEGGLMWILRQDLEF</sequence>
<dbReference type="CDD" id="cd05120">
    <property type="entry name" value="APH_ChoK_like"/>
    <property type="match status" value="1"/>
</dbReference>
<dbReference type="InterPro" id="IPR002575">
    <property type="entry name" value="Aminoglycoside_PTrfase"/>
</dbReference>
<keyword evidence="3" id="KW-1185">Reference proteome</keyword>
<reference evidence="2" key="2">
    <citation type="submission" date="2023-05" db="EMBL/GenBank/DDBJ databases">
        <authorList>
            <consortium name="Lawrence Berkeley National Laboratory"/>
            <person name="Steindorff A."/>
            <person name="Hensen N."/>
            <person name="Bonometti L."/>
            <person name="Westerberg I."/>
            <person name="Brannstrom I.O."/>
            <person name="Guillou S."/>
            <person name="Cros-Aarteil S."/>
            <person name="Calhoun S."/>
            <person name="Haridas S."/>
            <person name="Kuo A."/>
            <person name="Mondo S."/>
            <person name="Pangilinan J."/>
            <person name="Riley R."/>
            <person name="Labutti K."/>
            <person name="Andreopoulos B."/>
            <person name="Lipzen A."/>
            <person name="Chen C."/>
            <person name="Yanf M."/>
            <person name="Daum C."/>
            <person name="Ng V."/>
            <person name="Clum A."/>
            <person name="Ohm R."/>
            <person name="Martin F."/>
            <person name="Silar P."/>
            <person name="Natvig D."/>
            <person name="Lalanne C."/>
            <person name="Gautier V."/>
            <person name="Ament-Velasquez S.L."/>
            <person name="Kruys A."/>
            <person name="Hutchinson M.I."/>
            <person name="Powell A.J."/>
            <person name="Barry K."/>
            <person name="Miller A.N."/>
            <person name="Grigoriev I.V."/>
            <person name="Debuchy R."/>
            <person name="Gladieux P."/>
            <person name="Thoren M.H."/>
            <person name="Johannesson H."/>
        </authorList>
    </citation>
    <scope>NUCLEOTIDE SEQUENCE</scope>
    <source>
        <strain evidence="2">CBS 103.79</strain>
    </source>
</reference>
<comment type="caution">
    <text evidence="2">The sequence shown here is derived from an EMBL/GenBank/DDBJ whole genome shotgun (WGS) entry which is preliminary data.</text>
</comment>
<organism evidence="2 3">
    <name type="scientific">Staphylotrichum tortipilum</name>
    <dbReference type="NCBI Taxonomy" id="2831512"/>
    <lineage>
        <taxon>Eukaryota</taxon>
        <taxon>Fungi</taxon>
        <taxon>Dikarya</taxon>
        <taxon>Ascomycota</taxon>
        <taxon>Pezizomycotina</taxon>
        <taxon>Sordariomycetes</taxon>
        <taxon>Sordariomycetidae</taxon>
        <taxon>Sordariales</taxon>
        <taxon>Chaetomiaceae</taxon>
        <taxon>Staphylotrichum</taxon>
    </lineage>
</organism>
<dbReference type="PANTHER" id="PTHR21310:SF48">
    <property type="entry name" value="AMINOGLYCOSIDE PHOSPHOTRANSFERASE DOMAIN-CONTAINING PROTEIN"/>
    <property type="match status" value="1"/>
</dbReference>
<evidence type="ECO:0000313" key="3">
    <source>
        <dbReference type="Proteomes" id="UP001303889"/>
    </source>
</evidence>
<dbReference type="Gene3D" id="3.90.1200.10">
    <property type="match status" value="1"/>
</dbReference>
<gene>
    <name evidence="2" type="ORF">C8A05DRAFT_39259</name>
</gene>
<evidence type="ECO:0000259" key="1">
    <source>
        <dbReference type="Pfam" id="PF01636"/>
    </source>
</evidence>
<dbReference type="InterPro" id="IPR051678">
    <property type="entry name" value="AGP_Transferase"/>
</dbReference>
<proteinExistence type="predicted"/>
<name>A0AAN6MA89_9PEZI</name>
<dbReference type="Pfam" id="PF01636">
    <property type="entry name" value="APH"/>
    <property type="match status" value="1"/>
</dbReference>
<accession>A0AAN6MA89</accession>
<dbReference type="PANTHER" id="PTHR21310">
    <property type="entry name" value="AMINOGLYCOSIDE PHOSPHOTRANSFERASE-RELATED-RELATED"/>
    <property type="match status" value="1"/>
</dbReference>
<reference evidence="2" key="1">
    <citation type="journal article" date="2023" name="Mol. Phylogenet. Evol.">
        <title>Genome-scale phylogeny and comparative genomics of the fungal order Sordariales.</title>
        <authorList>
            <person name="Hensen N."/>
            <person name="Bonometti L."/>
            <person name="Westerberg I."/>
            <person name="Brannstrom I.O."/>
            <person name="Guillou S."/>
            <person name="Cros-Aarteil S."/>
            <person name="Calhoun S."/>
            <person name="Haridas S."/>
            <person name="Kuo A."/>
            <person name="Mondo S."/>
            <person name="Pangilinan J."/>
            <person name="Riley R."/>
            <person name="LaButti K."/>
            <person name="Andreopoulos B."/>
            <person name="Lipzen A."/>
            <person name="Chen C."/>
            <person name="Yan M."/>
            <person name="Daum C."/>
            <person name="Ng V."/>
            <person name="Clum A."/>
            <person name="Steindorff A."/>
            <person name="Ohm R.A."/>
            <person name="Martin F."/>
            <person name="Silar P."/>
            <person name="Natvig D.O."/>
            <person name="Lalanne C."/>
            <person name="Gautier V."/>
            <person name="Ament-Velasquez S.L."/>
            <person name="Kruys A."/>
            <person name="Hutchinson M.I."/>
            <person name="Powell A.J."/>
            <person name="Barry K."/>
            <person name="Miller A.N."/>
            <person name="Grigoriev I.V."/>
            <person name="Debuchy R."/>
            <person name="Gladieux P."/>
            <person name="Hiltunen Thoren M."/>
            <person name="Johannesson H."/>
        </authorList>
    </citation>
    <scope>NUCLEOTIDE SEQUENCE</scope>
    <source>
        <strain evidence="2">CBS 103.79</strain>
    </source>
</reference>